<comment type="caution">
    <text evidence="1">The sequence shown here is derived from an EMBL/GenBank/DDBJ whole genome shotgun (WGS) entry which is preliminary data.</text>
</comment>
<name>A0ACC2VXX6_9TREE</name>
<proteinExistence type="predicted"/>
<dbReference type="Proteomes" id="UP001227268">
    <property type="component" value="Unassembled WGS sequence"/>
</dbReference>
<keyword evidence="2" id="KW-1185">Reference proteome</keyword>
<accession>A0ACC2VXX6</accession>
<organism evidence="1 2">
    <name type="scientific">Naganishia friedmannii</name>
    <dbReference type="NCBI Taxonomy" id="89922"/>
    <lineage>
        <taxon>Eukaryota</taxon>
        <taxon>Fungi</taxon>
        <taxon>Dikarya</taxon>
        <taxon>Basidiomycota</taxon>
        <taxon>Agaricomycotina</taxon>
        <taxon>Tremellomycetes</taxon>
        <taxon>Filobasidiales</taxon>
        <taxon>Filobasidiaceae</taxon>
        <taxon>Naganishia</taxon>
    </lineage>
</organism>
<protein>
    <submittedName>
        <fullName evidence="1">Uncharacterized protein</fullName>
    </submittedName>
</protein>
<sequence>MPSSSASSSASAFLKILNQTSNPSSSSDISDNLKRLRRLVLTQGIPDDPVDSSVQSGMRARVWKLLLRIDQVSAGDYLQWVDMGPSEVSAKNQSFKGKVREDMLIRLLEAFAWKSKQSRVQEEYSGLPPSSLHREKGERSQFDFAYVQGMNVLSAPFLYVLSTEIEAFACFSKFIETCCPTCLQAVDTELYAHLKSKNLSAELPMKILRIYPPLQASSVISITVALVKDVPEDLYGELVKHTYSL</sequence>
<reference evidence="1" key="1">
    <citation type="submission" date="2023-04" db="EMBL/GenBank/DDBJ databases">
        <title>Draft Genome sequencing of Naganishia species isolated from polar environments using Oxford Nanopore Technology.</title>
        <authorList>
            <person name="Leo P."/>
            <person name="Venkateswaran K."/>
        </authorList>
    </citation>
    <scope>NUCLEOTIDE SEQUENCE</scope>
    <source>
        <strain evidence="1">MNA-CCFEE 5423</strain>
    </source>
</reference>
<gene>
    <name evidence="1" type="ORF">QFC21_002700</name>
</gene>
<evidence type="ECO:0000313" key="2">
    <source>
        <dbReference type="Proteomes" id="UP001227268"/>
    </source>
</evidence>
<evidence type="ECO:0000313" key="1">
    <source>
        <dbReference type="EMBL" id="KAJ9103277.1"/>
    </source>
</evidence>
<dbReference type="EMBL" id="JASBWT010000007">
    <property type="protein sequence ID" value="KAJ9103277.1"/>
    <property type="molecule type" value="Genomic_DNA"/>
</dbReference>